<keyword evidence="2" id="KW-1185">Reference proteome</keyword>
<organism evidence="1 2">
    <name type="scientific">Ornithinimicrobium cerasi</name>
    <dbReference type="NCBI Taxonomy" id="2248773"/>
    <lineage>
        <taxon>Bacteria</taxon>
        <taxon>Bacillati</taxon>
        <taxon>Actinomycetota</taxon>
        <taxon>Actinomycetes</taxon>
        <taxon>Micrococcales</taxon>
        <taxon>Ornithinimicrobiaceae</taxon>
        <taxon>Ornithinimicrobium</taxon>
    </lineage>
</organism>
<sequence length="59" mass="6611">MDDVVKFMAARLEEEEVAAKAGPTGPWYGEPHEADARLVSHLLTTRSVAEHWVGRNEHL</sequence>
<protein>
    <submittedName>
        <fullName evidence="1">Uncharacterized protein</fullName>
    </submittedName>
</protein>
<gene>
    <name evidence="1" type="ORF">SAMN05421879_1299</name>
</gene>
<dbReference type="Proteomes" id="UP000219688">
    <property type="component" value="Unassembled WGS sequence"/>
</dbReference>
<evidence type="ECO:0000313" key="2">
    <source>
        <dbReference type="Proteomes" id="UP000219688"/>
    </source>
</evidence>
<dbReference type="RefSeq" id="WP_097189412.1">
    <property type="nucleotide sequence ID" value="NZ_OBQK01000029.1"/>
</dbReference>
<dbReference type="AlphaFoldDB" id="A0A285VW66"/>
<accession>A0A285VW66</accession>
<dbReference type="EMBL" id="OBQK01000029">
    <property type="protein sequence ID" value="SOC58330.1"/>
    <property type="molecule type" value="Genomic_DNA"/>
</dbReference>
<evidence type="ECO:0000313" key="1">
    <source>
        <dbReference type="EMBL" id="SOC58330.1"/>
    </source>
</evidence>
<proteinExistence type="predicted"/>
<name>A0A285VW66_9MICO</name>
<reference evidence="2" key="1">
    <citation type="submission" date="2017-08" db="EMBL/GenBank/DDBJ databases">
        <authorList>
            <person name="Varghese N."/>
            <person name="Submissions S."/>
        </authorList>
    </citation>
    <scope>NUCLEOTIDE SEQUENCE [LARGE SCALE GENOMIC DNA]</scope>
    <source>
        <strain evidence="2">USBA17B2</strain>
    </source>
</reference>